<geneLocation type="plastid" evidence="1"/>
<proteinExistence type="predicted"/>
<protein>
    <submittedName>
        <fullName evidence="1">Conserved hypothetical plastid protein</fullName>
    </submittedName>
</protein>
<dbReference type="GeneID" id="67154387"/>
<name>A0A7U0KSI3_OLILU</name>
<sequence>MNTTSYSILFSAEKLLKSSKDRYQLVMTVSYKTRLNTSKNKLKSNSSEELKPIVSTIMEYSNNNQKNEFA</sequence>
<dbReference type="AlphaFoldDB" id="A0A7U0KSI3"/>
<keyword evidence="1" id="KW-0934">Plastid</keyword>
<reference evidence="1" key="1">
    <citation type="journal article" date="2021" name="J. Phycol.">
        <title>Olisthodiscus represents a new class of Ochrophyta.</title>
        <authorList>
            <person name="Barcyte D."/>
            <person name="Eikrem W."/>
            <person name="Engesmo A."/>
            <person name="Seoane S."/>
            <person name="Wohlmann J."/>
            <person name="Horak A."/>
            <person name="Yurchenko T."/>
            <person name="Elias M."/>
        </authorList>
    </citation>
    <scope>NUCLEOTIDE SEQUENCE</scope>
    <source>
        <strain evidence="1">K-0444</strain>
    </source>
</reference>
<accession>A0A7U0KSI3</accession>
<dbReference type="RefSeq" id="YP_010152801.1">
    <property type="nucleotide sequence ID" value="NC_057170.1"/>
</dbReference>
<dbReference type="EMBL" id="MT859097">
    <property type="protein sequence ID" value="QQW50490.1"/>
    <property type="molecule type" value="Genomic_DNA"/>
</dbReference>
<dbReference type="GeneID" id="67154419"/>
<dbReference type="RefSeq" id="YP_010152829.1">
    <property type="nucleotide sequence ID" value="NC_057170.1"/>
</dbReference>
<gene>
    <name evidence="1" type="primary">rpoZ</name>
</gene>
<evidence type="ECO:0000313" key="1">
    <source>
        <dbReference type="EMBL" id="QQW50462.1"/>
    </source>
</evidence>
<organism evidence="1">
    <name type="scientific">Olisthodiscus luteus</name>
    <name type="common">Marine phytoflagellate</name>
    <dbReference type="NCBI Taxonomy" id="83000"/>
    <lineage>
        <taxon>Eukaryota</taxon>
        <taxon>Sar</taxon>
        <taxon>Stramenopiles</taxon>
        <taxon>Ochrophyta</taxon>
        <taxon>Olisthodiscophyceae</taxon>
        <taxon>Olisthodiscaceae</taxon>
        <taxon>Olisthodiscus</taxon>
    </lineage>
</organism>
<dbReference type="EMBL" id="MT859097">
    <property type="protein sequence ID" value="QQW50462.1"/>
    <property type="molecule type" value="Genomic_DNA"/>
</dbReference>